<feature type="transmembrane region" description="Helical" evidence="2">
    <location>
        <begin position="1049"/>
        <end position="1069"/>
    </location>
</feature>
<feature type="transmembrane region" description="Helical" evidence="2">
    <location>
        <begin position="1024"/>
        <end position="1043"/>
    </location>
</feature>
<feature type="compositionally biased region" description="Low complexity" evidence="1">
    <location>
        <begin position="417"/>
        <end position="434"/>
    </location>
</feature>
<feature type="transmembrane region" description="Helical" evidence="2">
    <location>
        <begin position="992"/>
        <end position="1012"/>
    </location>
</feature>
<feature type="transmembrane region" description="Helical" evidence="2">
    <location>
        <begin position="1211"/>
        <end position="1237"/>
    </location>
</feature>
<dbReference type="Proteomes" id="UP001595075">
    <property type="component" value="Unassembled WGS sequence"/>
</dbReference>
<keyword evidence="2" id="KW-0812">Transmembrane</keyword>
<dbReference type="Pfam" id="PF13692">
    <property type="entry name" value="Glyco_trans_1_4"/>
    <property type="match status" value="1"/>
</dbReference>
<evidence type="ECO:0000256" key="1">
    <source>
        <dbReference type="SAM" id="MobiDB-lite"/>
    </source>
</evidence>
<keyword evidence="2" id="KW-1133">Transmembrane helix</keyword>
<dbReference type="PANTHER" id="PTHR12526">
    <property type="entry name" value="GLYCOSYLTRANSFERASE"/>
    <property type="match status" value="1"/>
</dbReference>
<gene>
    <name evidence="3" type="ORF">VTL71DRAFT_1901</name>
</gene>
<dbReference type="EMBL" id="JAZHXI010000010">
    <property type="protein sequence ID" value="KAL2067476.1"/>
    <property type="molecule type" value="Genomic_DNA"/>
</dbReference>
<protein>
    <recommendedName>
        <fullName evidence="5">Glycosyl transferase</fullName>
    </recommendedName>
</protein>
<name>A0ABR4CDD6_9HELO</name>
<feature type="transmembrane region" description="Helical" evidence="2">
    <location>
        <begin position="1388"/>
        <end position="1406"/>
    </location>
</feature>
<feature type="transmembrane region" description="Helical" evidence="2">
    <location>
        <begin position="1249"/>
        <end position="1266"/>
    </location>
</feature>
<reference evidence="3 4" key="1">
    <citation type="journal article" date="2024" name="Commun. Biol.">
        <title>Comparative genomic analysis of thermophilic fungi reveals convergent evolutionary adaptations and gene losses.</title>
        <authorList>
            <person name="Steindorff A.S."/>
            <person name="Aguilar-Pontes M.V."/>
            <person name="Robinson A.J."/>
            <person name="Andreopoulos B."/>
            <person name="LaButti K."/>
            <person name="Kuo A."/>
            <person name="Mondo S."/>
            <person name="Riley R."/>
            <person name="Otillar R."/>
            <person name="Haridas S."/>
            <person name="Lipzen A."/>
            <person name="Grimwood J."/>
            <person name="Schmutz J."/>
            <person name="Clum A."/>
            <person name="Reid I.D."/>
            <person name="Moisan M.C."/>
            <person name="Butler G."/>
            <person name="Nguyen T.T.M."/>
            <person name="Dewar K."/>
            <person name="Conant G."/>
            <person name="Drula E."/>
            <person name="Henrissat B."/>
            <person name="Hansel C."/>
            <person name="Singer S."/>
            <person name="Hutchinson M.I."/>
            <person name="de Vries R.P."/>
            <person name="Natvig D.O."/>
            <person name="Powell A.J."/>
            <person name="Tsang A."/>
            <person name="Grigoriev I.V."/>
        </authorList>
    </citation>
    <scope>NUCLEOTIDE SEQUENCE [LARGE SCALE GENOMIC DNA]</scope>
    <source>
        <strain evidence="3 4">CBS 494.80</strain>
    </source>
</reference>
<feature type="transmembrane region" description="Helical" evidence="2">
    <location>
        <begin position="1303"/>
        <end position="1324"/>
    </location>
</feature>
<keyword evidence="4" id="KW-1185">Reference proteome</keyword>
<evidence type="ECO:0008006" key="5">
    <source>
        <dbReference type="Google" id="ProtNLM"/>
    </source>
</evidence>
<feature type="transmembrane region" description="Helical" evidence="2">
    <location>
        <begin position="922"/>
        <end position="947"/>
    </location>
</feature>
<dbReference type="Gene3D" id="3.40.50.2000">
    <property type="entry name" value="Glycogen Phosphorylase B"/>
    <property type="match status" value="1"/>
</dbReference>
<feature type="transmembrane region" description="Helical" evidence="2">
    <location>
        <begin position="20"/>
        <end position="45"/>
    </location>
</feature>
<keyword evidence="2" id="KW-0472">Membrane</keyword>
<sequence>MAHITGVDAAGWHGMVQKWWQYILIGFIIGSILLGSLFLLHLLFLKLRKSWKNHRSSSKRVPSSLKKFLLKSSTKLSTYRIETRPVRAGNFGVYLGELESPPTPHQIRLLAEWDLLIVDPSQVGVADAISLGTYTISAQVLARIDVRDVASRSSDHPIVSITQWVTRLIKLSAKMTGHQSRFTGLVIAHWEESLTVALLEEFIRFNGSIGLSIYLESSNPQYLSEPRLAEMPEVTGLVIRNGTISYDGEERDAFQMSEMRPTIKAFVSQACLRKFVVLLWETLDDNASPLNAVIKRSYQWSRFYSALPWIGKASALHSAELALLQNEPLGAFDWLKELRVMKIHEQWRSNQTISPHYFQENEASLAKLYTILATCFDAPEYTVLSRKSHEISSEKMSRSDISDINSAISGSSQTVKSANRSRSSTRSGSQSSSILGGMSWLSLLEQKSTDAISTSQRGLSFDYLGCFPLGFTVTPKNFADVASSQQQFRELGLLDEISRDKLCNIGAELLLFCNNIGRQPVRHASDWIAAAQELAEQLGAPDDETPFRIRVHIGLDSGFQIQPGTRFWSVYGFDEDGILDIYISRNVSDVTGVILHAYLSAHGCPRHECFQMENRFAEWSKSLKQPGILSSRILNDLSLLSPTELLKFLQQLRLTATSKDPLFASLLQTACEKQLLDLTDFNQRRELATTGYLSGRASAHELVSARINWYQQTGCQHPELCKAQQDFVQIDTSITKLLRDRDIIALHDITSCLAECIEAGRFDTRVDLMAFSIFSAMRKHAFDEAYMEVTDRNTLFNDQSDQAAAFAELFATGARCEAYFDLTPSALGKLLSDRYRSYHHQIGHEPPIWTDANPTTPSAYAAAKIDVDPNSERINMSVAQQFTFLSVFAIPALLDILLLTSTGHGLYLSSFMSESEIHSATLALMISLLISGAVGTWITCGGSYYLISMAFSAMHMFVITRMVGGLAFTLAIATIGLTAVGALSGIGAGVVFFLYLMALTSYLTLLATLANFQYPGSAFNSGRPVIVMVIPFLFISPIITIWIPHKEIYIYLTVIYTFIALLGLGVRHIGSLWTTWYLKIEKINDPDLRKWYIDAYENGNESAMASLTEPRVLKLARDAMLKDITSFRKRFGRKSTDPVVLSLAKSYDATIFLLEWYSGYSGTPLPIPYSSTWNMQTKVALQTLKQIQTGIRLHNAFIHWRQAGDEVGCSILYFIVALLDKWNALFAGGQVLGLASIDGIHRLPVGYALAYYLIGAVLLDLNAATLHKMTAKGQNMQIGDISTISEAVKREVRARRYLYWSMLGRYLLFHVWSLAVASTLLWVFDSSKESTLLFLSYVFAYTGLLWYQYTKIFSGPRSLKPLIVAVSIGIPLGQVIRHYYPTFLYRDVIALAAATWTAAILTLHYARIRSKSVQKVADSSTADSQYVSIAPEGLYKAFSSPGKDPLLSQDELRIIYNNLRAMRDEERYQIDPQTHPGLEIKSVVLHALGNFRDARGSLSKFTLEAFPEAAELLEMAAFAFERGTVVVDCIPISAMPEGFSELKAVAFTHNGHLRIIVGCEMMDVREQQSSITNFCQATAEILVHAVAENLMGLSHDSATLVESLLVPLPRSQTMRGGPVPSRIKNYLAMSKCSPEEARSLADFCEDQAFRFLSLGYDPNIHWELLPRDIRELIIKRCSGQDDSLTRSQHEWLVFNHAQGIPISTFLMRCNFGAYVAMSNRKHALGAREEVLDEKLYHQDTLANLSFLRVKPPVARFTARRVVRSFKIPFSVAYHNLGIWLKLLAIAFVAEPEFQRELAFALHSSPRIVREVVLLFFTGVWKYTKLLQDLVMPLFLLHGRKNVTTLWKRIGGTTVSLKRHKIALENTDGLSTAFIRPPCVDDGSFEVHQYSGDLEKEPEENAKLQRISTYSKEMLLLRREEYAWASRTNLYEYEYRSEDAPRRRKLSKVQGHRYPMLRKCIEGKDAFEEVNFNYRGLVQSGSYILHGSLIRFSCHYRKGSNFDDELLRAEFVLPHLTCTVSWSAPPTSHPERLDKWIPYSQVIEATFVLGPDVYESRWSYDHKFHPTIHTTLNGEDIETPPIIQWDHLGVLKKPTKYSFHHDDPLISFRSLKSHAIPRWLGMNTHHNLVSTSRARSKLWNAWKNTPGFDGVIVRWLDERLLRKEPLLRPYWRRRDRGHLASAGTFLNEHADGMSAAVDLDNSISGWAPLAIKIADLHSFGQGGDANSRSRSKEPDFDNGALQVLAVDSGTWPNEGGGVSACRRDMINNLRSVSWHMIAESANDFGLPKHQTEMNVRSLKVIPLWGLDFLTPTHGLFKDRLDTEVEHVPRDATKMDVERNFLPILTALVRGARTSHFTQADILQTTRALVNLNTYFSETKHWRAVWTSRIVKNTWRGLWISQDLVSPTPSEGWFQTEFPTVAQLDAALELWFRYLFIFSIPVPDRIPAIFQASHHSVSASYGIVCKIKRGCTLQIWDHAISWRETNLYLSSDLCNMAPFVRNSLLGLMRVTSQLILHHADTILPCADFFNPGWEIEIGTSQGAIEHRNIFKRKIDPVVNGIPDMSHFAPIKTITSELPTVTMLSHVWYAKDIKTAILSADIIVNEWGFTDYRLDIYGAIDKAPSYSTDCFEIIASKSLPRFVVMRGEANPIDVLKKTWVFLNSSISEGLPLALGEAALTGAPVVCTDVGASLRVLTDPDTGARYSAVVAPNDARNLARAQINFLALLDEWAPYANDPESFVAPTIGDKPTPAVVEEITRRMYAKTEERKALGMRSRDIVQRSFGGERYLREHEQMLWIGKARYELLRAPKRPKAHARMPSNHSLPIPSNIWGTASISTPMRRPILSSIQSSSMIAQSMRASTVMSPGIRNLFDATSYSKGGSKASTLATQSVMQHTPIKKAIPARIIFMTRNAGYETEISSISTK</sequence>
<feature type="transmembrane region" description="Helical" evidence="2">
    <location>
        <begin position="959"/>
        <end position="986"/>
    </location>
</feature>
<proteinExistence type="predicted"/>
<evidence type="ECO:0000313" key="4">
    <source>
        <dbReference type="Proteomes" id="UP001595075"/>
    </source>
</evidence>
<dbReference type="PANTHER" id="PTHR12526:SF630">
    <property type="entry name" value="GLYCOSYLTRANSFERASE"/>
    <property type="match status" value="1"/>
</dbReference>
<accession>A0ABR4CDD6</accession>
<feature type="transmembrane region" description="Helical" evidence="2">
    <location>
        <begin position="882"/>
        <end position="902"/>
    </location>
</feature>
<evidence type="ECO:0000313" key="3">
    <source>
        <dbReference type="EMBL" id="KAL2067476.1"/>
    </source>
</evidence>
<organism evidence="3 4">
    <name type="scientific">Oculimacula yallundae</name>
    <dbReference type="NCBI Taxonomy" id="86028"/>
    <lineage>
        <taxon>Eukaryota</taxon>
        <taxon>Fungi</taxon>
        <taxon>Dikarya</taxon>
        <taxon>Ascomycota</taxon>
        <taxon>Pezizomycotina</taxon>
        <taxon>Leotiomycetes</taxon>
        <taxon>Helotiales</taxon>
        <taxon>Ploettnerulaceae</taxon>
        <taxon>Oculimacula</taxon>
    </lineage>
</organism>
<dbReference type="SUPFAM" id="SSF53756">
    <property type="entry name" value="UDP-Glycosyltransferase/glycogen phosphorylase"/>
    <property type="match status" value="1"/>
</dbReference>
<feature type="region of interest" description="Disordered" evidence="1">
    <location>
        <begin position="409"/>
        <end position="434"/>
    </location>
</feature>
<comment type="caution">
    <text evidence="3">The sequence shown here is derived from an EMBL/GenBank/DDBJ whole genome shotgun (WGS) entry which is preliminary data.</text>
</comment>
<feature type="transmembrane region" description="Helical" evidence="2">
    <location>
        <begin position="1330"/>
        <end position="1347"/>
    </location>
</feature>
<evidence type="ECO:0000256" key="2">
    <source>
        <dbReference type="SAM" id="Phobius"/>
    </source>
</evidence>